<dbReference type="AlphaFoldDB" id="A0A9W6YJG3"/>
<evidence type="ECO:0000313" key="2">
    <source>
        <dbReference type="EMBL" id="GMF65265.1"/>
    </source>
</evidence>
<gene>
    <name evidence="2" type="ORF">Plil01_001795500</name>
</gene>
<protein>
    <submittedName>
        <fullName evidence="2">Unnamed protein product</fullName>
    </submittedName>
</protein>
<reference evidence="2" key="1">
    <citation type="submission" date="2023-04" db="EMBL/GenBank/DDBJ databases">
        <title>Phytophthora lilii NBRC 32176.</title>
        <authorList>
            <person name="Ichikawa N."/>
            <person name="Sato H."/>
            <person name="Tonouchi N."/>
        </authorList>
    </citation>
    <scope>NUCLEOTIDE SEQUENCE</scope>
    <source>
        <strain evidence="2">NBRC 32176</strain>
    </source>
</reference>
<feature type="region of interest" description="Disordered" evidence="1">
    <location>
        <begin position="124"/>
        <end position="172"/>
    </location>
</feature>
<dbReference type="EMBL" id="BSXW01012457">
    <property type="protein sequence ID" value="GMF65265.1"/>
    <property type="molecule type" value="Genomic_DNA"/>
</dbReference>
<feature type="compositionally biased region" description="Acidic residues" evidence="1">
    <location>
        <begin position="124"/>
        <end position="133"/>
    </location>
</feature>
<accession>A0A9W6YJG3</accession>
<keyword evidence="3" id="KW-1185">Reference proteome</keyword>
<dbReference type="Proteomes" id="UP001165083">
    <property type="component" value="Unassembled WGS sequence"/>
</dbReference>
<proteinExistence type="predicted"/>
<sequence>MSSTTSFISFSTFRTFGTTLPLWQIWGRKFVNAMSTTVNSTLPLHFSFRRAQTRGGAGDSGIRGDKGGRLGEEKAREAVATGVTCVFNAADSVNSGVVGGDRDGADENNEGIFDGIGLDDTEELGLDGVEENGLDGAEERGLDGEEGGGLDGEEGAGLDETEDPGLASAITS</sequence>
<feature type="compositionally biased region" description="Acidic residues" evidence="1">
    <location>
        <begin position="144"/>
        <end position="163"/>
    </location>
</feature>
<name>A0A9W6YJG3_9STRA</name>
<evidence type="ECO:0000313" key="3">
    <source>
        <dbReference type="Proteomes" id="UP001165083"/>
    </source>
</evidence>
<comment type="caution">
    <text evidence="2">The sequence shown here is derived from an EMBL/GenBank/DDBJ whole genome shotgun (WGS) entry which is preliminary data.</text>
</comment>
<organism evidence="2 3">
    <name type="scientific">Phytophthora lilii</name>
    <dbReference type="NCBI Taxonomy" id="2077276"/>
    <lineage>
        <taxon>Eukaryota</taxon>
        <taxon>Sar</taxon>
        <taxon>Stramenopiles</taxon>
        <taxon>Oomycota</taxon>
        <taxon>Peronosporomycetes</taxon>
        <taxon>Peronosporales</taxon>
        <taxon>Peronosporaceae</taxon>
        <taxon>Phytophthora</taxon>
    </lineage>
</organism>
<evidence type="ECO:0000256" key="1">
    <source>
        <dbReference type="SAM" id="MobiDB-lite"/>
    </source>
</evidence>